<sequence length="150" mass="16271">MPSAGPGVAVPPAAWPTGRLLSAAARRIERAWDSYLGRWSLTHASLPVLAVLAGGPRSQREIARDLHVTEQTTSRMLAGLERTGYVRRERHAEDRRRHVVAITAAGWEALRALDDPGAVERLATASLDGAEVEALRALLLRIVESELPEG</sequence>
<protein>
    <submittedName>
        <fullName evidence="2">MarR family transcriptional regulator</fullName>
    </submittedName>
</protein>
<dbReference type="EMBL" id="WHJE01000207">
    <property type="protein sequence ID" value="KAE8762270.1"/>
    <property type="molecule type" value="Genomic_DNA"/>
</dbReference>
<dbReference type="SMART" id="SM00347">
    <property type="entry name" value="HTH_MARR"/>
    <property type="match status" value="1"/>
</dbReference>
<dbReference type="OrthoDB" id="69852at2"/>
<keyword evidence="3" id="KW-1185">Reference proteome</keyword>
<feature type="domain" description="HTH marR-type" evidence="1">
    <location>
        <begin position="14"/>
        <end position="144"/>
    </location>
</feature>
<accession>A0A7J5UJ21</accession>
<dbReference type="GO" id="GO:0003700">
    <property type="term" value="F:DNA-binding transcription factor activity"/>
    <property type="evidence" value="ECO:0007669"/>
    <property type="project" value="InterPro"/>
</dbReference>
<name>A0A7J5UJ21_9MICO</name>
<dbReference type="PANTHER" id="PTHR33164:SF43">
    <property type="entry name" value="HTH-TYPE TRANSCRIPTIONAL REPRESSOR YETL"/>
    <property type="match status" value="1"/>
</dbReference>
<dbReference type="InterPro" id="IPR039422">
    <property type="entry name" value="MarR/SlyA-like"/>
</dbReference>
<dbReference type="InterPro" id="IPR000835">
    <property type="entry name" value="HTH_MarR-typ"/>
</dbReference>
<dbReference type="Gene3D" id="1.10.10.10">
    <property type="entry name" value="Winged helix-like DNA-binding domain superfamily/Winged helix DNA-binding domain"/>
    <property type="match status" value="1"/>
</dbReference>
<evidence type="ECO:0000259" key="1">
    <source>
        <dbReference type="PROSITE" id="PS50995"/>
    </source>
</evidence>
<reference evidence="2 3" key="1">
    <citation type="submission" date="2019-10" db="EMBL/GenBank/DDBJ databases">
        <title>Georgenia wutianyii sp. nov. and Georgenia yuyongxinii sp. nov. isolated from plateau pika (Ochotona curzoniae) in the Qinghai-Tibet plateau of China.</title>
        <authorList>
            <person name="Tian Z."/>
        </authorList>
    </citation>
    <scope>NUCLEOTIDE SEQUENCE [LARGE SCALE GENOMIC DNA]</scope>
    <source>
        <strain evidence="2 3">DSM 21501</strain>
    </source>
</reference>
<dbReference type="PROSITE" id="PS50995">
    <property type="entry name" value="HTH_MARR_2"/>
    <property type="match status" value="1"/>
</dbReference>
<dbReference type="AlphaFoldDB" id="A0A7J5UJ21"/>
<dbReference type="InterPro" id="IPR036388">
    <property type="entry name" value="WH-like_DNA-bd_sf"/>
</dbReference>
<dbReference type="Pfam" id="PF12802">
    <property type="entry name" value="MarR_2"/>
    <property type="match status" value="1"/>
</dbReference>
<proteinExistence type="predicted"/>
<evidence type="ECO:0000313" key="2">
    <source>
        <dbReference type="EMBL" id="KAE8762270.1"/>
    </source>
</evidence>
<dbReference type="SUPFAM" id="SSF46785">
    <property type="entry name" value="Winged helix' DNA-binding domain"/>
    <property type="match status" value="1"/>
</dbReference>
<dbReference type="PANTHER" id="PTHR33164">
    <property type="entry name" value="TRANSCRIPTIONAL REGULATOR, MARR FAMILY"/>
    <property type="match status" value="1"/>
</dbReference>
<comment type="caution">
    <text evidence="2">The sequence shown here is derived from an EMBL/GenBank/DDBJ whole genome shotgun (WGS) entry which is preliminary data.</text>
</comment>
<dbReference type="InterPro" id="IPR036390">
    <property type="entry name" value="WH_DNA-bd_sf"/>
</dbReference>
<dbReference type="Proteomes" id="UP000451860">
    <property type="component" value="Unassembled WGS sequence"/>
</dbReference>
<dbReference type="GO" id="GO:0006950">
    <property type="term" value="P:response to stress"/>
    <property type="evidence" value="ECO:0007669"/>
    <property type="project" value="TreeGrafter"/>
</dbReference>
<organism evidence="2 3">
    <name type="scientific">Georgenia thermotolerans</name>
    <dbReference type="NCBI Taxonomy" id="527326"/>
    <lineage>
        <taxon>Bacteria</taxon>
        <taxon>Bacillati</taxon>
        <taxon>Actinomycetota</taxon>
        <taxon>Actinomycetes</taxon>
        <taxon>Micrococcales</taxon>
        <taxon>Bogoriellaceae</taxon>
        <taxon>Georgenia</taxon>
    </lineage>
</organism>
<dbReference type="PRINTS" id="PR00598">
    <property type="entry name" value="HTHMARR"/>
</dbReference>
<gene>
    <name evidence="2" type="ORF">GB883_20220</name>
</gene>
<evidence type="ECO:0000313" key="3">
    <source>
        <dbReference type="Proteomes" id="UP000451860"/>
    </source>
</evidence>